<dbReference type="AlphaFoldDB" id="A0A1H8VM18"/>
<dbReference type="GO" id="GO:0000018">
    <property type="term" value="P:regulation of DNA recombination"/>
    <property type="evidence" value="ECO:0007669"/>
    <property type="project" value="TreeGrafter"/>
</dbReference>
<dbReference type="NCBIfam" id="NF001464">
    <property type="entry name" value="PRK00321.1-5"/>
    <property type="match status" value="1"/>
</dbReference>
<dbReference type="PANTHER" id="PTHR38103:SF1">
    <property type="entry name" value="RECOMBINATION-ASSOCIATED PROTEIN RDGC"/>
    <property type="match status" value="1"/>
</dbReference>
<evidence type="ECO:0000256" key="6">
    <source>
        <dbReference type="HAMAP-Rule" id="MF_00194"/>
    </source>
</evidence>
<dbReference type="GO" id="GO:0003690">
    <property type="term" value="F:double-stranded DNA binding"/>
    <property type="evidence" value="ECO:0007669"/>
    <property type="project" value="TreeGrafter"/>
</dbReference>
<dbReference type="GO" id="GO:0005737">
    <property type="term" value="C:cytoplasm"/>
    <property type="evidence" value="ECO:0007669"/>
    <property type="project" value="UniProtKB-UniRule"/>
</dbReference>
<evidence type="ECO:0000313" key="8">
    <source>
        <dbReference type="Proteomes" id="UP000199657"/>
    </source>
</evidence>
<evidence type="ECO:0000256" key="3">
    <source>
        <dbReference type="ARBA" id="ARBA00022296"/>
    </source>
</evidence>
<evidence type="ECO:0000256" key="5">
    <source>
        <dbReference type="ARBA" id="ARBA00023172"/>
    </source>
</evidence>
<dbReference type="InterPro" id="IPR007476">
    <property type="entry name" value="RdgC"/>
</dbReference>
<evidence type="ECO:0000256" key="2">
    <source>
        <dbReference type="ARBA" id="ARBA00008657"/>
    </source>
</evidence>
<comment type="subcellular location">
    <subcellularLocation>
        <location evidence="1 6">Cytoplasm</location>
        <location evidence="1 6">Nucleoid</location>
    </subcellularLocation>
</comment>
<dbReference type="EMBL" id="FOEG01000013">
    <property type="protein sequence ID" value="SEP16353.1"/>
    <property type="molecule type" value="Genomic_DNA"/>
</dbReference>
<evidence type="ECO:0000313" key="7">
    <source>
        <dbReference type="EMBL" id="SEP16353.1"/>
    </source>
</evidence>
<keyword evidence="8" id="KW-1185">Reference proteome</keyword>
<proteinExistence type="inferred from homology"/>
<protein>
    <recommendedName>
        <fullName evidence="3 6">Recombination-associated protein RdgC</fullName>
    </recommendedName>
</protein>
<evidence type="ECO:0000256" key="1">
    <source>
        <dbReference type="ARBA" id="ARBA00004453"/>
    </source>
</evidence>
<dbReference type="Proteomes" id="UP000199657">
    <property type="component" value="Unassembled WGS sequence"/>
</dbReference>
<dbReference type="GO" id="GO:0006310">
    <property type="term" value="P:DNA recombination"/>
    <property type="evidence" value="ECO:0007669"/>
    <property type="project" value="UniProtKB-UniRule"/>
</dbReference>
<comment type="function">
    <text evidence="6">May be involved in recombination.</text>
</comment>
<sequence>MVDLKVHPTPGYGTVACIRRKVDLQVHHPTTPNTDKERIMWFKNLCLYVLEQDFPHDAEALDERLARDVFEPCGRLDMESGGWSPPLGEGHVQLVHPAGGCLMMALKEESKLMPAAVIRESLQERVHVIEEQEARKVRKKEKDRLKDEIVLDLLPRAFSRSKRTFGYVDTNNGWLLVDAANWKKAEEFSERLRDVLGTLPLAPAEPEAAPQSVMTRWLTRDSLPTDFALGDECVLVDPELEGGEVRCKRIDLSSTEVKNHIKAGKRVSRLSLTWQDRVSFMLDADMSIKRLRFLDAVQDERAETETNTDAERFDSDFTIMSLELARLIPRLLDVLNEE</sequence>
<dbReference type="PROSITE" id="PS51257">
    <property type="entry name" value="PROKAR_LIPOPROTEIN"/>
    <property type="match status" value="1"/>
</dbReference>
<keyword evidence="5 6" id="KW-0233">DNA recombination</keyword>
<reference evidence="7 8" key="1">
    <citation type="submission" date="2016-10" db="EMBL/GenBank/DDBJ databases">
        <authorList>
            <person name="de Groot N.N."/>
        </authorList>
    </citation>
    <scope>NUCLEOTIDE SEQUENCE [LARGE SCALE GENOMIC DNA]</scope>
    <source>
        <strain evidence="7 8">CGMCC 1.6291</strain>
    </source>
</reference>
<dbReference type="GO" id="GO:0043590">
    <property type="term" value="C:bacterial nucleoid"/>
    <property type="evidence" value="ECO:0007669"/>
    <property type="project" value="TreeGrafter"/>
</dbReference>
<dbReference type="Pfam" id="PF04381">
    <property type="entry name" value="RdgC"/>
    <property type="match status" value="1"/>
</dbReference>
<dbReference type="STRING" id="406100.SAMN04488052_11378"/>
<evidence type="ECO:0000256" key="4">
    <source>
        <dbReference type="ARBA" id="ARBA00022490"/>
    </source>
</evidence>
<dbReference type="HAMAP" id="MF_00194">
    <property type="entry name" value="RdgC"/>
    <property type="match status" value="1"/>
</dbReference>
<accession>A0A1H8VM18</accession>
<name>A0A1H8VM18_9GAMM</name>
<gene>
    <name evidence="6" type="primary">rdgC</name>
    <name evidence="7" type="ORF">SAMN04488052_11378</name>
</gene>
<keyword evidence="4 6" id="KW-0963">Cytoplasm</keyword>
<organism evidence="7 8">
    <name type="scientific">Aquisalimonas asiatica</name>
    <dbReference type="NCBI Taxonomy" id="406100"/>
    <lineage>
        <taxon>Bacteria</taxon>
        <taxon>Pseudomonadati</taxon>
        <taxon>Pseudomonadota</taxon>
        <taxon>Gammaproteobacteria</taxon>
        <taxon>Chromatiales</taxon>
        <taxon>Ectothiorhodospiraceae</taxon>
        <taxon>Aquisalimonas</taxon>
    </lineage>
</organism>
<dbReference type="PANTHER" id="PTHR38103">
    <property type="entry name" value="RECOMBINATION-ASSOCIATED PROTEIN RDGC"/>
    <property type="match status" value="1"/>
</dbReference>
<comment type="similarity">
    <text evidence="2 6">Belongs to the RdgC family.</text>
</comment>